<keyword evidence="2" id="KW-0813">Transport</keyword>
<organism evidence="6 7">
    <name type="scientific">Sphaerisporangium krabiense</name>
    <dbReference type="NCBI Taxonomy" id="763782"/>
    <lineage>
        <taxon>Bacteria</taxon>
        <taxon>Bacillati</taxon>
        <taxon>Actinomycetota</taxon>
        <taxon>Actinomycetes</taxon>
        <taxon>Streptosporangiales</taxon>
        <taxon>Streptosporangiaceae</taxon>
        <taxon>Sphaerisporangium</taxon>
    </lineage>
</organism>
<evidence type="ECO:0000256" key="2">
    <source>
        <dbReference type="ARBA" id="ARBA00022448"/>
    </source>
</evidence>
<dbReference type="SUPFAM" id="SSF52540">
    <property type="entry name" value="P-loop containing nucleoside triphosphate hydrolases"/>
    <property type="match status" value="2"/>
</dbReference>
<dbReference type="EMBL" id="JACHBR010000001">
    <property type="protein sequence ID" value="MBB5627499.1"/>
    <property type="molecule type" value="Genomic_DNA"/>
</dbReference>
<dbReference type="Pfam" id="PF08352">
    <property type="entry name" value="oligo_HPY"/>
    <property type="match status" value="2"/>
</dbReference>
<dbReference type="InterPro" id="IPR003593">
    <property type="entry name" value="AAA+_ATPase"/>
</dbReference>
<dbReference type="Proteomes" id="UP000588112">
    <property type="component" value="Unassembled WGS sequence"/>
</dbReference>
<name>A0A7W8Z4Y0_9ACTN</name>
<dbReference type="InterPro" id="IPR050319">
    <property type="entry name" value="ABC_transp_ATP-bind"/>
</dbReference>
<dbReference type="PROSITE" id="PS50893">
    <property type="entry name" value="ABC_TRANSPORTER_2"/>
    <property type="match status" value="2"/>
</dbReference>
<sequence>MIRVEGLVVRFGDVAAVRGVDLTVGPGECLALIGESGSGKSTIARALLGLAGAEASVAARRLEIGGRDARDFDERAWRAVRGRLVGFVAQDALGSLDPLRRVRDEIAEPMLIHRTAPAGEIGARVVDLLGRVGVPEPRVRAAQYPHELSGGLRQRALIASALAAEPGVLIADEPTTALDVTVQARILDLLADARRAGTGLLLISHDPAVVARLADRVAVLRDGEVVESGPAERVLGAPEHPYTRTLLDAVPRARTAGSPPGSRVVLEATGIGKSYGARAAVRDVSLRLRSGETIGVVGESGSGKSTLARILMGLVRPDAGEVRLDGAPWSALPERRRRPRRGRIQLVHQDPHGSFDPRLTVGRIIAEALPRGPGRRARALELLEMVGLSAGHLDRRPRRLSGGQRQRVAIARALGAGPGVLVCDEPVSALDVSIQAQILDLLAGLRHRLGLAMVFISHDLSVVRGVSDTVMVMKDGRVVEEGPVADVFERPSHPYTRTLLAASPTRASRAHAAPHER</sequence>
<dbReference type="InterPro" id="IPR027417">
    <property type="entry name" value="P-loop_NTPase"/>
</dbReference>
<reference evidence="6 7" key="1">
    <citation type="submission" date="2020-08" db="EMBL/GenBank/DDBJ databases">
        <title>Sequencing the genomes of 1000 actinobacteria strains.</title>
        <authorList>
            <person name="Klenk H.-P."/>
        </authorList>
    </citation>
    <scope>NUCLEOTIDE SEQUENCE [LARGE SCALE GENOMIC DNA]</scope>
    <source>
        <strain evidence="6 7">DSM 45790</strain>
    </source>
</reference>
<comment type="caution">
    <text evidence="6">The sequence shown here is derived from an EMBL/GenBank/DDBJ whole genome shotgun (WGS) entry which is preliminary data.</text>
</comment>
<evidence type="ECO:0000259" key="5">
    <source>
        <dbReference type="PROSITE" id="PS50893"/>
    </source>
</evidence>
<proteinExistence type="inferred from homology"/>
<comment type="similarity">
    <text evidence="1">Belongs to the ABC transporter superfamily.</text>
</comment>
<keyword evidence="7" id="KW-1185">Reference proteome</keyword>
<keyword evidence="4 6" id="KW-0067">ATP-binding</keyword>
<dbReference type="InterPro" id="IPR013563">
    <property type="entry name" value="Oligopep_ABC_C"/>
</dbReference>
<evidence type="ECO:0000313" key="6">
    <source>
        <dbReference type="EMBL" id="MBB5627499.1"/>
    </source>
</evidence>
<dbReference type="PANTHER" id="PTHR43776:SF7">
    <property type="entry name" value="D,D-DIPEPTIDE TRANSPORT ATP-BINDING PROTEIN DDPF-RELATED"/>
    <property type="match status" value="1"/>
</dbReference>
<dbReference type="Gene3D" id="3.40.50.300">
    <property type="entry name" value="P-loop containing nucleotide triphosphate hydrolases"/>
    <property type="match status" value="2"/>
</dbReference>
<dbReference type="GO" id="GO:0016887">
    <property type="term" value="F:ATP hydrolysis activity"/>
    <property type="evidence" value="ECO:0007669"/>
    <property type="project" value="InterPro"/>
</dbReference>
<dbReference type="NCBIfam" id="NF007739">
    <property type="entry name" value="PRK10419.1"/>
    <property type="match status" value="2"/>
</dbReference>
<dbReference type="NCBIfam" id="NF008453">
    <property type="entry name" value="PRK11308.1"/>
    <property type="match status" value="2"/>
</dbReference>
<dbReference type="GO" id="GO:0055085">
    <property type="term" value="P:transmembrane transport"/>
    <property type="evidence" value="ECO:0007669"/>
    <property type="project" value="UniProtKB-ARBA"/>
</dbReference>
<accession>A0A7W8Z4Y0</accession>
<protein>
    <submittedName>
        <fullName evidence="6">Peptide/nickel transport system ATP-binding protein</fullName>
    </submittedName>
</protein>
<dbReference type="CDD" id="cd03257">
    <property type="entry name" value="ABC_NikE_OppD_transporters"/>
    <property type="match status" value="2"/>
</dbReference>
<dbReference type="PANTHER" id="PTHR43776">
    <property type="entry name" value="TRANSPORT ATP-BINDING PROTEIN"/>
    <property type="match status" value="1"/>
</dbReference>
<evidence type="ECO:0000313" key="7">
    <source>
        <dbReference type="Proteomes" id="UP000588112"/>
    </source>
</evidence>
<dbReference type="RefSeq" id="WP_184612151.1">
    <property type="nucleotide sequence ID" value="NZ_BOOS01000036.1"/>
</dbReference>
<evidence type="ECO:0000256" key="1">
    <source>
        <dbReference type="ARBA" id="ARBA00005417"/>
    </source>
</evidence>
<dbReference type="PROSITE" id="PS00211">
    <property type="entry name" value="ABC_TRANSPORTER_1"/>
    <property type="match status" value="1"/>
</dbReference>
<feature type="domain" description="ABC transporter" evidence="5">
    <location>
        <begin position="2"/>
        <end position="247"/>
    </location>
</feature>
<evidence type="ECO:0000256" key="3">
    <source>
        <dbReference type="ARBA" id="ARBA00022741"/>
    </source>
</evidence>
<dbReference type="GO" id="GO:0005524">
    <property type="term" value="F:ATP binding"/>
    <property type="evidence" value="ECO:0007669"/>
    <property type="project" value="UniProtKB-KW"/>
</dbReference>
<evidence type="ECO:0000256" key="4">
    <source>
        <dbReference type="ARBA" id="ARBA00022840"/>
    </source>
</evidence>
<dbReference type="GO" id="GO:0015833">
    <property type="term" value="P:peptide transport"/>
    <property type="evidence" value="ECO:0007669"/>
    <property type="project" value="InterPro"/>
</dbReference>
<dbReference type="AlphaFoldDB" id="A0A7W8Z4Y0"/>
<feature type="domain" description="ABC transporter" evidence="5">
    <location>
        <begin position="266"/>
        <end position="500"/>
    </location>
</feature>
<dbReference type="InterPro" id="IPR003439">
    <property type="entry name" value="ABC_transporter-like_ATP-bd"/>
</dbReference>
<dbReference type="SMART" id="SM00382">
    <property type="entry name" value="AAA"/>
    <property type="match status" value="2"/>
</dbReference>
<keyword evidence="3" id="KW-0547">Nucleotide-binding</keyword>
<dbReference type="InterPro" id="IPR017871">
    <property type="entry name" value="ABC_transporter-like_CS"/>
</dbReference>
<dbReference type="Pfam" id="PF00005">
    <property type="entry name" value="ABC_tran"/>
    <property type="match status" value="2"/>
</dbReference>
<gene>
    <name evidence="6" type="ORF">BJ981_003198</name>
</gene>